<comment type="caution">
    <text evidence="7">The sequence shown here is derived from an EMBL/GenBank/DDBJ whole genome shotgun (WGS) entry which is preliminary data.</text>
</comment>
<evidence type="ECO:0000256" key="4">
    <source>
        <dbReference type="ARBA" id="ARBA00022827"/>
    </source>
</evidence>
<evidence type="ECO:0000313" key="7">
    <source>
        <dbReference type="EMBL" id="MCP2358207.1"/>
    </source>
</evidence>
<sequence length="330" mass="34416">MTKRIVVLGAGYAGLGAAKRAARRLRGTDVRVTLVNVSDRFVERVRLHQLAAGQELADLPLRGLLDGTGVQLMVAGVTGIDLGARIVRLAAAPYEVGYDVLVYALGSGADVHAVPGAAEHAFTLAGEEEAVVLRSRLAEARSVAVVGGGLTGIEAAAEFKEAHPRLEVQLISAGPVGDGLVARARGHLHRVSGLAADSGLATDEQGRMLVDPSLRSLSHPEVFGIGDAAAARTAGGISRMSCQTGLPMGLHAGDAVARLVAGQDPRPVRIRSVWQHISLGRRDGVTQFSRADDSPLGPVLTGGVAARYKELVIRGTVWRMCHPGPHRPGV</sequence>
<dbReference type="SUPFAM" id="SSF51905">
    <property type="entry name" value="FAD/NAD(P)-binding domain"/>
    <property type="match status" value="2"/>
</dbReference>
<name>A0A9X2K2B3_9ACTN</name>
<dbReference type="InterPro" id="IPR036188">
    <property type="entry name" value="FAD/NAD-bd_sf"/>
</dbReference>
<dbReference type="PANTHER" id="PTHR42913:SF3">
    <property type="entry name" value="64 KDA MITOCHONDRIAL NADH DEHYDROGENASE (EUROFUNG)"/>
    <property type="match status" value="1"/>
</dbReference>
<dbReference type="PRINTS" id="PR00469">
    <property type="entry name" value="PNDRDTASEII"/>
</dbReference>
<proteinExistence type="inferred from homology"/>
<dbReference type="AlphaFoldDB" id="A0A9X2K2B3"/>
<keyword evidence="5" id="KW-0560">Oxidoreductase</keyword>
<evidence type="ECO:0000256" key="3">
    <source>
        <dbReference type="ARBA" id="ARBA00022630"/>
    </source>
</evidence>
<dbReference type="InterPro" id="IPR023753">
    <property type="entry name" value="FAD/NAD-binding_dom"/>
</dbReference>
<feature type="domain" description="FAD/NAD(P)-binding" evidence="6">
    <location>
        <begin position="4"/>
        <end position="174"/>
    </location>
</feature>
<keyword evidence="8" id="KW-1185">Reference proteome</keyword>
<reference evidence="7" key="1">
    <citation type="submission" date="2022-06" db="EMBL/GenBank/DDBJ databases">
        <title>Sequencing the genomes of 1000 actinobacteria strains.</title>
        <authorList>
            <person name="Klenk H.-P."/>
        </authorList>
    </citation>
    <scope>NUCLEOTIDE SEQUENCE</scope>
    <source>
        <strain evidence="7">DSM 46694</strain>
    </source>
</reference>
<dbReference type="EMBL" id="JAMZEB010000002">
    <property type="protein sequence ID" value="MCP2358207.1"/>
    <property type="molecule type" value="Genomic_DNA"/>
</dbReference>
<evidence type="ECO:0000256" key="5">
    <source>
        <dbReference type="ARBA" id="ARBA00023002"/>
    </source>
</evidence>
<dbReference type="GO" id="GO:0019646">
    <property type="term" value="P:aerobic electron transport chain"/>
    <property type="evidence" value="ECO:0007669"/>
    <property type="project" value="TreeGrafter"/>
</dbReference>
<evidence type="ECO:0000313" key="8">
    <source>
        <dbReference type="Proteomes" id="UP001139648"/>
    </source>
</evidence>
<comment type="similarity">
    <text evidence="2">Belongs to the NADH dehydrogenase family.</text>
</comment>
<protein>
    <submittedName>
        <fullName evidence="7">NADH dehydrogenase FAD-containing subunit</fullName>
    </submittedName>
</protein>
<gene>
    <name evidence="7" type="ORF">HD597_005227</name>
</gene>
<evidence type="ECO:0000259" key="6">
    <source>
        <dbReference type="Pfam" id="PF07992"/>
    </source>
</evidence>
<evidence type="ECO:0000256" key="1">
    <source>
        <dbReference type="ARBA" id="ARBA00001974"/>
    </source>
</evidence>
<accession>A0A9X2K2B3</accession>
<keyword evidence="4" id="KW-0274">FAD</keyword>
<dbReference type="Proteomes" id="UP001139648">
    <property type="component" value="Unassembled WGS sequence"/>
</dbReference>
<dbReference type="RefSeq" id="WP_253745299.1">
    <property type="nucleotide sequence ID" value="NZ_BAABKA010000067.1"/>
</dbReference>
<dbReference type="InterPro" id="IPR051169">
    <property type="entry name" value="NADH-Q_oxidoreductase"/>
</dbReference>
<dbReference type="Gene3D" id="3.50.50.100">
    <property type="match status" value="2"/>
</dbReference>
<dbReference type="PRINTS" id="PR00368">
    <property type="entry name" value="FADPNR"/>
</dbReference>
<dbReference type="Pfam" id="PF07992">
    <property type="entry name" value="Pyr_redox_2"/>
    <property type="match status" value="1"/>
</dbReference>
<comment type="cofactor">
    <cofactor evidence="1">
        <name>FAD</name>
        <dbReference type="ChEBI" id="CHEBI:57692"/>
    </cofactor>
</comment>
<dbReference type="PANTHER" id="PTHR42913">
    <property type="entry name" value="APOPTOSIS-INDUCING FACTOR 1"/>
    <property type="match status" value="1"/>
</dbReference>
<dbReference type="GO" id="GO:0003955">
    <property type="term" value="F:NAD(P)H dehydrogenase (quinone) activity"/>
    <property type="evidence" value="ECO:0007669"/>
    <property type="project" value="TreeGrafter"/>
</dbReference>
<organism evidence="7 8">
    <name type="scientific">Nonomuraea thailandensis</name>
    <dbReference type="NCBI Taxonomy" id="1188745"/>
    <lineage>
        <taxon>Bacteria</taxon>
        <taxon>Bacillati</taxon>
        <taxon>Actinomycetota</taxon>
        <taxon>Actinomycetes</taxon>
        <taxon>Streptosporangiales</taxon>
        <taxon>Streptosporangiaceae</taxon>
        <taxon>Nonomuraea</taxon>
    </lineage>
</organism>
<evidence type="ECO:0000256" key="2">
    <source>
        <dbReference type="ARBA" id="ARBA00005272"/>
    </source>
</evidence>
<keyword evidence="3" id="KW-0285">Flavoprotein</keyword>